<evidence type="ECO:0000259" key="3">
    <source>
        <dbReference type="Pfam" id="PF13464"/>
    </source>
</evidence>
<dbReference type="InterPro" id="IPR010982">
    <property type="entry name" value="Lambda_DNA-bd_dom_sf"/>
</dbReference>
<dbReference type="InterPro" id="IPR050400">
    <property type="entry name" value="Bact_Cytoskel_RodZ"/>
</dbReference>
<dbReference type="AlphaFoldDB" id="A0A4Y8QBZ7"/>
<dbReference type="Pfam" id="PF13413">
    <property type="entry name" value="HTH_25"/>
    <property type="match status" value="1"/>
</dbReference>
<dbReference type="Gene3D" id="1.10.260.40">
    <property type="entry name" value="lambda repressor-like DNA-binding domains"/>
    <property type="match status" value="1"/>
</dbReference>
<name>A0A4Y8QBZ7_9BACL</name>
<dbReference type="RefSeq" id="WP_134748553.1">
    <property type="nucleotide sequence ID" value="NZ_MYFO02000001.1"/>
</dbReference>
<feature type="compositionally biased region" description="Polar residues" evidence="1">
    <location>
        <begin position="153"/>
        <end position="172"/>
    </location>
</feature>
<dbReference type="InterPro" id="IPR025194">
    <property type="entry name" value="RodZ-like_C"/>
</dbReference>
<sequence length="296" mass="32262">MSDLGQILRKARMDAKISLDDLQESTKIRKRYLEAIEEGNYKVLPGSFYVRAFIKSYAEAVGLDPTEVLKMYETTNPSPTTEQPAVETIRKKRASSRHTDKMSRWASGSMMIAFVVLILGVVYYFAYQNYKGTPAEDNPAQTQSPRITDRTDSSPGVTGSSTASGTNQGETLPSTAPTATPTPSPTPTPAVSVQFVSSEKNVDTYAVTGSDKLNIQLKITGAQCWIQVDALTADNKRVMQKQKLYKNGDSDSFELDSSAYLNIGAASTVELNVNGVVVTVGDTPNPKKVRLNLQKS</sequence>
<evidence type="ECO:0000256" key="1">
    <source>
        <dbReference type="SAM" id="MobiDB-lite"/>
    </source>
</evidence>
<comment type="caution">
    <text evidence="4">The sequence shown here is derived from an EMBL/GenBank/DDBJ whole genome shotgun (WGS) entry which is preliminary data.</text>
</comment>
<reference evidence="4 5" key="1">
    <citation type="submission" date="2017-03" db="EMBL/GenBank/DDBJ databases">
        <title>Isolation of Levoglucosan Utilizing Bacteria.</title>
        <authorList>
            <person name="Arya A.S."/>
        </authorList>
    </citation>
    <scope>NUCLEOTIDE SEQUENCE [LARGE SCALE GENOMIC DNA]</scope>
    <source>
        <strain evidence="4 5">MEC069</strain>
    </source>
</reference>
<dbReference type="Proteomes" id="UP000298246">
    <property type="component" value="Unassembled WGS sequence"/>
</dbReference>
<accession>A0A4Y8QBZ7</accession>
<feature type="region of interest" description="Disordered" evidence="1">
    <location>
        <begin position="75"/>
        <end position="101"/>
    </location>
</feature>
<feature type="transmembrane region" description="Helical" evidence="2">
    <location>
        <begin position="105"/>
        <end position="126"/>
    </location>
</feature>
<evidence type="ECO:0000313" key="4">
    <source>
        <dbReference type="EMBL" id="TFE91742.1"/>
    </source>
</evidence>
<dbReference type="OrthoDB" id="9797543at2"/>
<keyword evidence="5" id="KW-1185">Reference proteome</keyword>
<evidence type="ECO:0000256" key="2">
    <source>
        <dbReference type="SAM" id="Phobius"/>
    </source>
</evidence>
<feature type="region of interest" description="Disordered" evidence="1">
    <location>
        <begin position="134"/>
        <end position="191"/>
    </location>
</feature>
<organism evidence="4 5">
    <name type="scientific">Paenibacillus athensensis</name>
    <dbReference type="NCBI Taxonomy" id="1967502"/>
    <lineage>
        <taxon>Bacteria</taxon>
        <taxon>Bacillati</taxon>
        <taxon>Bacillota</taxon>
        <taxon>Bacilli</taxon>
        <taxon>Bacillales</taxon>
        <taxon>Paenibacillaceae</taxon>
        <taxon>Paenibacillus</taxon>
    </lineage>
</organism>
<keyword evidence="2" id="KW-0472">Membrane</keyword>
<dbReference type="EMBL" id="MYFO01000001">
    <property type="protein sequence ID" value="TFE91742.1"/>
    <property type="molecule type" value="Genomic_DNA"/>
</dbReference>
<gene>
    <name evidence="4" type="ORF">B5M42_00440</name>
</gene>
<evidence type="ECO:0000313" key="5">
    <source>
        <dbReference type="Proteomes" id="UP000298246"/>
    </source>
</evidence>
<keyword evidence="2" id="KW-1133">Transmembrane helix</keyword>
<dbReference type="PANTHER" id="PTHR34475">
    <property type="match status" value="1"/>
</dbReference>
<dbReference type="Pfam" id="PF13464">
    <property type="entry name" value="RodZ_C"/>
    <property type="match status" value="1"/>
</dbReference>
<dbReference type="GO" id="GO:0003677">
    <property type="term" value="F:DNA binding"/>
    <property type="evidence" value="ECO:0007669"/>
    <property type="project" value="InterPro"/>
</dbReference>
<keyword evidence="2" id="KW-0812">Transmembrane</keyword>
<feature type="domain" description="Cytoskeleton protein RodZ-like C-terminal" evidence="3">
    <location>
        <begin position="222"/>
        <end position="282"/>
    </location>
</feature>
<proteinExistence type="predicted"/>
<protein>
    <submittedName>
        <fullName evidence="4">Helix-turn-helix domain-containing protein</fullName>
    </submittedName>
</protein>
<dbReference type="SUPFAM" id="SSF47413">
    <property type="entry name" value="lambda repressor-like DNA-binding domains"/>
    <property type="match status" value="1"/>
</dbReference>
<dbReference type="PANTHER" id="PTHR34475:SF1">
    <property type="entry name" value="CYTOSKELETON PROTEIN RODZ"/>
    <property type="match status" value="1"/>
</dbReference>